<accession>A0A812RAN8</accession>
<gene>
    <name evidence="1" type="primary">rsmF</name>
    <name evidence="1" type="ORF">SNEC2469_LOCUS11849</name>
</gene>
<protein>
    <submittedName>
        <fullName evidence="1">RsmF protein</fullName>
    </submittedName>
</protein>
<comment type="caution">
    <text evidence="1">The sequence shown here is derived from an EMBL/GenBank/DDBJ whole genome shotgun (WGS) entry which is preliminary data.</text>
</comment>
<proteinExistence type="predicted"/>
<evidence type="ECO:0000313" key="1">
    <source>
        <dbReference type="EMBL" id="CAE7431574.1"/>
    </source>
</evidence>
<dbReference type="InterPro" id="IPR011990">
    <property type="entry name" value="TPR-like_helical_dom_sf"/>
</dbReference>
<dbReference type="Gene3D" id="1.25.40.10">
    <property type="entry name" value="Tetratricopeptide repeat domain"/>
    <property type="match status" value="1"/>
</dbReference>
<sequence length="148" mass="15818">MRWDEEVLCGARLNLSTFHPILHSQQLQVLHLLRSPCADSIACGAALGACGKDANWLAAAQLLVDGQSQLLEKHCIMYNAMVTACERGLAWPLALQLLPDLAVASVEISDVTYNAAISACEKGVSAASIASCCYEELTSKTTASLKRL</sequence>
<keyword evidence="2" id="KW-1185">Reference proteome</keyword>
<evidence type="ECO:0000313" key="2">
    <source>
        <dbReference type="Proteomes" id="UP000601435"/>
    </source>
</evidence>
<reference evidence="1" key="1">
    <citation type="submission" date="2021-02" db="EMBL/GenBank/DDBJ databases">
        <authorList>
            <person name="Dougan E. K."/>
            <person name="Rhodes N."/>
            <person name="Thang M."/>
            <person name="Chan C."/>
        </authorList>
    </citation>
    <scope>NUCLEOTIDE SEQUENCE</scope>
</reference>
<dbReference type="EMBL" id="CAJNJA010018797">
    <property type="protein sequence ID" value="CAE7431574.1"/>
    <property type="molecule type" value="Genomic_DNA"/>
</dbReference>
<dbReference type="OrthoDB" id="444548at2759"/>
<dbReference type="Proteomes" id="UP000601435">
    <property type="component" value="Unassembled WGS sequence"/>
</dbReference>
<dbReference type="AlphaFoldDB" id="A0A812RAN8"/>
<name>A0A812RAN8_9DINO</name>
<organism evidence="1 2">
    <name type="scientific">Symbiodinium necroappetens</name>
    <dbReference type="NCBI Taxonomy" id="1628268"/>
    <lineage>
        <taxon>Eukaryota</taxon>
        <taxon>Sar</taxon>
        <taxon>Alveolata</taxon>
        <taxon>Dinophyceae</taxon>
        <taxon>Suessiales</taxon>
        <taxon>Symbiodiniaceae</taxon>
        <taxon>Symbiodinium</taxon>
    </lineage>
</organism>